<reference evidence="1 2" key="1">
    <citation type="submission" date="2016-02" db="EMBL/GenBank/DDBJ databases">
        <authorList>
            <person name="Wen L."/>
            <person name="He K."/>
            <person name="Yang H."/>
        </authorList>
    </citation>
    <scope>NUCLEOTIDE SEQUENCE [LARGE SCALE GENOMIC DNA]</scope>
    <source>
        <strain evidence="1 2">DSM 22607</strain>
    </source>
</reference>
<dbReference type="AlphaFoldDB" id="A0A136Q4U1"/>
<dbReference type="EMBL" id="LSZW01000057">
    <property type="protein sequence ID" value="KXK65693.1"/>
    <property type="molecule type" value="Genomic_DNA"/>
</dbReference>
<comment type="caution">
    <text evidence="1">The sequence shown here is derived from an EMBL/GenBank/DDBJ whole genome shotgun (WGS) entry which is preliminary data.</text>
</comment>
<accession>A0A136Q4U1</accession>
<dbReference type="STRING" id="626937.HMPREF3293_01415"/>
<gene>
    <name evidence="1" type="ORF">HMPREF3293_01415</name>
</gene>
<dbReference type="Proteomes" id="UP000070366">
    <property type="component" value="Unassembled WGS sequence"/>
</dbReference>
<organism evidence="1 2">
    <name type="scientific">Christensenella minuta</name>
    <dbReference type="NCBI Taxonomy" id="626937"/>
    <lineage>
        <taxon>Bacteria</taxon>
        <taxon>Bacillati</taxon>
        <taxon>Bacillota</taxon>
        <taxon>Clostridia</taxon>
        <taxon>Christensenellales</taxon>
        <taxon>Christensenellaceae</taxon>
        <taxon>Christensenella</taxon>
    </lineage>
</organism>
<evidence type="ECO:0000313" key="2">
    <source>
        <dbReference type="Proteomes" id="UP000070366"/>
    </source>
</evidence>
<name>A0A136Q4U1_9FIRM</name>
<evidence type="ECO:0000313" key="1">
    <source>
        <dbReference type="EMBL" id="KXK65693.1"/>
    </source>
</evidence>
<protein>
    <submittedName>
        <fullName evidence="1">Uncharacterized protein</fullName>
    </submittedName>
</protein>
<keyword evidence="2" id="KW-1185">Reference proteome</keyword>
<proteinExistence type="predicted"/>
<sequence length="57" mass="6705">MQNSAVILSKLILRLLIYGGNMKKKKMEPDLPFVKIAKREQWKKRPVRRIRKAGDRG</sequence>